<evidence type="ECO:0000313" key="2">
    <source>
        <dbReference type="Proteomes" id="UP000695022"/>
    </source>
</evidence>
<dbReference type="Proteomes" id="UP000695022">
    <property type="component" value="Unplaced"/>
</dbReference>
<keyword evidence="2" id="KW-1185">Reference proteome</keyword>
<accession>A0ABM1ECW2</accession>
<keyword evidence="1" id="KW-0732">Signal</keyword>
<dbReference type="GeneID" id="106811030"/>
<protein>
    <submittedName>
        <fullName evidence="3">Uncharacterized protein LOC106811030</fullName>
    </submittedName>
</protein>
<gene>
    <name evidence="3" type="primary">LOC106811030</name>
</gene>
<organism evidence="2 3">
    <name type="scientific">Priapulus caudatus</name>
    <name type="common">Priapulid worm</name>
    <dbReference type="NCBI Taxonomy" id="37621"/>
    <lineage>
        <taxon>Eukaryota</taxon>
        <taxon>Metazoa</taxon>
        <taxon>Ecdysozoa</taxon>
        <taxon>Scalidophora</taxon>
        <taxon>Priapulida</taxon>
        <taxon>Priapulimorpha</taxon>
        <taxon>Priapulimorphida</taxon>
        <taxon>Priapulidae</taxon>
        <taxon>Priapulus</taxon>
    </lineage>
</organism>
<proteinExistence type="predicted"/>
<reference evidence="3" key="1">
    <citation type="submission" date="2025-08" db="UniProtKB">
        <authorList>
            <consortium name="RefSeq"/>
        </authorList>
    </citation>
    <scope>IDENTIFICATION</scope>
</reference>
<evidence type="ECO:0000313" key="3">
    <source>
        <dbReference type="RefSeq" id="XP_014670033.1"/>
    </source>
</evidence>
<name>A0ABM1ECW2_PRICU</name>
<feature type="chain" id="PRO_5045192401" evidence="1">
    <location>
        <begin position="18"/>
        <end position="106"/>
    </location>
</feature>
<sequence>MERVIACLFILLVAADAIIENDDSGFKAKRVACSDICLLGIPSENCRCSFQFFTKRASRGMKRSESQRPASWFPIDSNDYPEQSNPAAWTAYVRALAWLVSDADDE</sequence>
<feature type="signal peptide" evidence="1">
    <location>
        <begin position="1"/>
        <end position="17"/>
    </location>
</feature>
<evidence type="ECO:0000256" key="1">
    <source>
        <dbReference type="SAM" id="SignalP"/>
    </source>
</evidence>
<dbReference type="RefSeq" id="XP_014670033.1">
    <property type="nucleotide sequence ID" value="XM_014814547.1"/>
</dbReference>